<reference evidence="2" key="1">
    <citation type="submission" date="2021-01" db="EMBL/GenBank/DDBJ databases">
        <authorList>
            <person name="Corre E."/>
            <person name="Pelletier E."/>
            <person name="Niang G."/>
            <person name="Scheremetjew M."/>
            <person name="Finn R."/>
            <person name="Kale V."/>
            <person name="Holt S."/>
            <person name="Cochrane G."/>
            <person name="Meng A."/>
            <person name="Brown T."/>
            <person name="Cohen L."/>
        </authorList>
    </citation>
    <scope>NUCLEOTIDE SEQUENCE</scope>
    <source>
        <strain evidence="2">RCC3387</strain>
    </source>
</reference>
<dbReference type="EMBL" id="HBGW01018607">
    <property type="protein sequence ID" value="CAD9527865.1"/>
    <property type="molecule type" value="Transcribed_RNA"/>
</dbReference>
<dbReference type="AlphaFoldDB" id="A0A6U8U7K6"/>
<dbReference type="Gene3D" id="3.20.20.150">
    <property type="entry name" value="Divalent-metal-dependent TIM barrel enzymes"/>
    <property type="match status" value="1"/>
</dbReference>
<evidence type="ECO:0000313" key="2">
    <source>
        <dbReference type="EMBL" id="CAD9527865.1"/>
    </source>
</evidence>
<proteinExistence type="predicted"/>
<organism evidence="2">
    <name type="scientific">Zooxanthella nutricula</name>
    <dbReference type="NCBI Taxonomy" id="1333877"/>
    <lineage>
        <taxon>Eukaryota</taxon>
        <taxon>Sar</taxon>
        <taxon>Alveolata</taxon>
        <taxon>Dinophyceae</taxon>
        <taxon>Peridiniales</taxon>
        <taxon>Peridiniales incertae sedis</taxon>
        <taxon>Zooxanthella</taxon>
    </lineage>
</organism>
<feature type="region of interest" description="Disordered" evidence="1">
    <location>
        <begin position="343"/>
        <end position="387"/>
    </location>
</feature>
<name>A0A6U8U7K6_9DINO</name>
<evidence type="ECO:0000256" key="1">
    <source>
        <dbReference type="SAM" id="MobiDB-lite"/>
    </source>
</evidence>
<protein>
    <submittedName>
        <fullName evidence="2">Uncharacterized protein</fullName>
    </submittedName>
</protein>
<gene>
    <name evidence="2" type="ORF">BRAN1462_LOCUS11699</name>
</gene>
<dbReference type="SUPFAM" id="SSF51658">
    <property type="entry name" value="Xylose isomerase-like"/>
    <property type="match status" value="1"/>
</dbReference>
<dbReference type="InterPro" id="IPR036237">
    <property type="entry name" value="Xyl_isomerase-like_sf"/>
</dbReference>
<accession>A0A6U8U7K6</accession>
<sequence length="387" mass="43503">MKLEQYRTMWGNLDSTDGLLARAPHHTIEQIVPALAELGYDGIEIPFKCALFLGAEKLKGLLQTHNMRLTIMVFTDNVVVPGEGILWGGPYPGFTSPTSGEEMAKCLAGQLDGSNDPALAEQVVRTHTAVFKEQVQAAYKTFGDLLSKVISHSLKDNFPFEMAATFFRDALQWEEENGYVVCHETHRKRFLHSPWATLAFFKRYPEIFAKIKLCADLSHWINVAETDTADPVLNQAIAIIAPKVHHTHCRVGYDHGPQVPDPRAPEWLPYMEGHERWWDLIWREQAKRGDAVATMIAEHGPPSYQQTLPYSKEPVAFIWDVNHWIHLRRQLRFEQIFGSADMPAEAPERGERPCEGAPPKRLKSGAPHASSNLVPSATQGFDPPTAP</sequence>
<feature type="compositionally biased region" description="Polar residues" evidence="1">
    <location>
        <begin position="369"/>
        <end position="379"/>
    </location>
</feature>